<protein>
    <submittedName>
        <fullName evidence="3">Putative sensor histidine kinase pdtaS</fullName>
        <ecNumber evidence="3">2.7.13.3</ecNumber>
    </submittedName>
</protein>
<dbReference type="EC" id="2.7.13.3" evidence="3"/>
<organism evidence="3">
    <name type="scientific">bioreactor metagenome</name>
    <dbReference type="NCBI Taxonomy" id="1076179"/>
    <lineage>
        <taxon>unclassified sequences</taxon>
        <taxon>metagenomes</taxon>
        <taxon>ecological metagenomes</taxon>
    </lineage>
</organism>
<dbReference type="InterPro" id="IPR005467">
    <property type="entry name" value="His_kinase_dom"/>
</dbReference>
<accession>A0A645F8J7</accession>
<proteinExistence type="predicted"/>
<dbReference type="Gene3D" id="3.30.450.20">
    <property type="entry name" value="PAS domain"/>
    <property type="match status" value="1"/>
</dbReference>
<dbReference type="InterPro" id="IPR036890">
    <property type="entry name" value="HATPase_C_sf"/>
</dbReference>
<feature type="domain" description="PAC" evidence="2">
    <location>
        <begin position="1"/>
        <end position="21"/>
    </location>
</feature>
<sequence>MYNGIIYDITERKEAEETLAKVELARKKEVHHRIKNNLQVISSLLDLQAENLGDEWIREVLRESQNRIMSIALIHRELYRDREDNVNFSTYIRELAENLLGTYRVGDSKISLCMDLEENILFDVETAVPLGIIINEIFSNSLKYAFPDRKCGEIRISLLRKKTGEPEGDSFSERKGQSFETNTNFVLTVSDNGVGIPESFKMGTTDTLGLQLINVLVEQLDGSIRLNRNRGTEFVIEFAVQRCGK</sequence>
<dbReference type="SUPFAM" id="SSF55874">
    <property type="entry name" value="ATPase domain of HSP90 chaperone/DNA topoisomerase II/histidine kinase"/>
    <property type="match status" value="1"/>
</dbReference>
<dbReference type="Pfam" id="PF07568">
    <property type="entry name" value="HisKA_2"/>
    <property type="match status" value="1"/>
</dbReference>
<gene>
    <name evidence="3" type="primary">pdtaS_11</name>
    <name evidence="3" type="ORF">SDC9_156212</name>
</gene>
<dbReference type="InterPro" id="IPR000700">
    <property type="entry name" value="PAS-assoc_C"/>
</dbReference>
<dbReference type="InterPro" id="IPR011495">
    <property type="entry name" value="Sig_transdc_His_kin_sub2_dim/P"/>
</dbReference>
<keyword evidence="3" id="KW-0418">Kinase</keyword>
<dbReference type="Gene3D" id="3.30.565.10">
    <property type="entry name" value="Histidine kinase-like ATPase, C-terminal domain"/>
    <property type="match status" value="1"/>
</dbReference>
<dbReference type="GO" id="GO:0004673">
    <property type="term" value="F:protein histidine kinase activity"/>
    <property type="evidence" value="ECO:0007669"/>
    <property type="project" value="UniProtKB-EC"/>
</dbReference>
<evidence type="ECO:0000259" key="1">
    <source>
        <dbReference type="PROSITE" id="PS50109"/>
    </source>
</evidence>
<comment type="caution">
    <text evidence="3">The sequence shown here is derived from an EMBL/GenBank/DDBJ whole genome shotgun (WGS) entry which is preliminary data.</text>
</comment>
<dbReference type="PROSITE" id="PS50109">
    <property type="entry name" value="HIS_KIN"/>
    <property type="match status" value="1"/>
</dbReference>
<dbReference type="PANTHER" id="PTHR43065:SF23">
    <property type="entry name" value="SENSOR HISTIDINE KINASE PDTAS"/>
    <property type="match status" value="1"/>
</dbReference>
<reference evidence="3" key="1">
    <citation type="submission" date="2019-08" db="EMBL/GenBank/DDBJ databases">
        <authorList>
            <person name="Kucharzyk K."/>
            <person name="Murdoch R.W."/>
            <person name="Higgins S."/>
            <person name="Loffler F."/>
        </authorList>
    </citation>
    <scope>NUCLEOTIDE SEQUENCE</scope>
</reference>
<dbReference type="AlphaFoldDB" id="A0A645F8J7"/>
<keyword evidence="3" id="KW-0808">Transferase</keyword>
<evidence type="ECO:0000313" key="3">
    <source>
        <dbReference type="EMBL" id="MPN08924.1"/>
    </source>
</evidence>
<feature type="domain" description="Histidine kinase" evidence="1">
    <location>
        <begin position="29"/>
        <end position="242"/>
    </location>
</feature>
<name>A0A645F8J7_9ZZZZ</name>
<evidence type="ECO:0000259" key="2">
    <source>
        <dbReference type="PROSITE" id="PS50113"/>
    </source>
</evidence>
<dbReference type="SMART" id="SM00387">
    <property type="entry name" value="HATPase_c"/>
    <property type="match status" value="1"/>
</dbReference>
<dbReference type="Pfam" id="PF02518">
    <property type="entry name" value="HATPase_c"/>
    <property type="match status" value="1"/>
</dbReference>
<dbReference type="EMBL" id="VSSQ01055020">
    <property type="protein sequence ID" value="MPN08924.1"/>
    <property type="molecule type" value="Genomic_DNA"/>
</dbReference>
<dbReference type="InterPro" id="IPR003594">
    <property type="entry name" value="HATPase_dom"/>
</dbReference>
<dbReference type="PROSITE" id="PS50113">
    <property type="entry name" value="PAC"/>
    <property type="match status" value="1"/>
</dbReference>
<dbReference type="PANTHER" id="PTHR43065">
    <property type="entry name" value="SENSOR HISTIDINE KINASE"/>
    <property type="match status" value="1"/>
</dbReference>